<dbReference type="InterPro" id="IPR036890">
    <property type="entry name" value="HATPase_C_sf"/>
</dbReference>
<keyword evidence="7" id="KW-1185">Reference proteome</keyword>
<sequence>MGLLGVEELETSSIYIHNEGAGETECWYAIKDIRGNGINLVSDHMKIHLKDTWVGSKMLAFQHSKKKQTSILMQGQHRKDWINYCAQHSRVLQGYYGDEIPERTYHLVKFSHGFIGVASPGDISNECWNLLQRATSAFSLAYTRFNDLKLAEAQAVQAHLDLIQIQTEKKRAEDTLIELRATQAQLIQKEKLASLGELTAGIAHEIQNPLNFVNNFSELSVDLAQELNEELDKEPIDKVFVKELMGDLTQNQQKINLHGKRASSIVKGMLEHSRQSTGERELTDINQLADEYLRLSYHGLRAKDSSFNCDYALIGARDLPKIEVVPQEIGRVLLNLINNAFYAVNARRAQNAADVNYSPKVVVSTQVIDNQVVIQVKDNGIGMSKEVQAKIFQPFFTTKPTGEGTGLGLSLAYDIVTKGHGGTIELESVEGEGTKFRVGLPIKQQ</sequence>
<dbReference type="Gene3D" id="3.30.565.10">
    <property type="entry name" value="Histidine kinase-like ATPase, C-terminal domain"/>
    <property type="match status" value="1"/>
</dbReference>
<dbReference type="CDD" id="cd00082">
    <property type="entry name" value="HisKA"/>
    <property type="match status" value="1"/>
</dbReference>
<accession>A0A344TST6</accession>
<dbReference type="Proteomes" id="UP000251993">
    <property type="component" value="Chromosome"/>
</dbReference>
<evidence type="ECO:0000313" key="6">
    <source>
        <dbReference type="EMBL" id="AXE21707.1"/>
    </source>
</evidence>
<name>A0A344TST6_9BACT</name>
<dbReference type="InterPro" id="IPR004358">
    <property type="entry name" value="Sig_transdc_His_kin-like_C"/>
</dbReference>
<dbReference type="Pfam" id="PF02518">
    <property type="entry name" value="HATPase_c"/>
    <property type="match status" value="1"/>
</dbReference>
<evidence type="ECO:0000313" key="7">
    <source>
        <dbReference type="Proteomes" id="UP000251993"/>
    </source>
</evidence>
<proteinExistence type="predicted"/>
<dbReference type="PANTHER" id="PTHR43065:SF42">
    <property type="entry name" value="TWO-COMPONENT SENSOR PPRA"/>
    <property type="match status" value="1"/>
</dbReference>
<reference evidence="6 7" key="1">
    <citation type="submission" date="2018-07" db="EMBL/GenBank/DDBJ databases">
        <title>Genome sequencing of Runella.</title>
        <authorList>
            <person name="Baek M.-G."/>
            <person name="Yi H."/>
        </authorList>
    </citation>
    <scope>NUCLEOTIDE SEQUENCE [LARGE SCALE GENOMIC DNA]</scope>
    <source>
        <strain evidence="6 7">HYN0085</strain>
    </source>
</reference>
<evidence type="ECO:0000256" key="3">
    <source>
        <dbReference type="ARBA" id="ARBA00022553"/>
    </source>
</evidence>
<dbReference type="EMBL" id="CP030850">
    <property type="protein sequence ID" value="AXE21707.1"/>
    <property type="molecule type" value="Genomic_DNA"/>
</dbReference>
<dbReference type="SUPFAM" id="SSF55874">
    <property type="entry name" value="ATPase domain of HSP90 chaperone/DNA topoisomerase II/histidine kinase"/>
    <property type="match status" value="1"/>
</dbReference>
<dbReference type="InterPro" id="IPR005467">
    <property type="entry name" value="His_kinase_dom"/>
</dbReference>
<feature type="domain" description="Histidine kinase" evidence="5">
    <location>
        <begin position="201"/>
        <end position="444"/>
    </location>
</feature>
<feature type="coiled-coil region" evidence="4">
    <location>
        <begin position="162"/>
        <end position="189"/>
    </location>
</feature>
<evidence type="ECO:0000256" key="4">
    <source>
        <dbReference type="SAM" id="Coils"/>
    </source>
</evidence>
<dbReference type="SUPFAM" id="SSF47384">
    <property type="entry name" value="Homodimeric domain of signal transducing histidine kinase"/>
    <property type="match status" value="1"/>
</dbReference>
<evidence type="ECO:0000256" key="2">
    <source>
        <dbReference type="ARBA" id="ARBA00012438"/>
    </source>
</evidence>
<dbReference type="GO" id="GO:0000155">
    <property type="term" value="F:phosphorelay sensor kinase activity"/>
    <property type="evidence" value="ECO:0007669"/>
    <property type="project" value="InterPro"/>
</dbReference>
<dbReference type="EC" id="2.7.13.3" evidence="2"/>
<evidence type="ECO:0000259" key="5">
    <source>
        <dbReference type="PROSITE" id="PS50109"/>
    </source>
</evidence>
<evidence type="ECO:0000256" key="1">
    <source>
        <dbReference type="ARBA" id="ARBA00000085"/>
    </source>
</evidence>
<comment type="catalytic activity">
    <reaction evidence="1">
        <text>ATP + protein L-histidine = ADP + protein N-phospho-L-histidine.</text>
        <dbReference type="EC" id="2.7.13.3"/>
    </reaction>
</comment>
<keyword evidence="4" id="KW-0175">Coiled coil</keyword>
<dbReference type="InterPro" id="IPR003661">
    <property type="entry name" value="HisK_dim/P_dom"/>
</dbReference>
<dbReference type="SMART" id="SM00387">
    <property type="entry name" value="HATPase_c"/>
    <property type="match status" value="1"/>
</dbReference>
<keyword evidence="3" id="KW-0597">Phosphoprotein</keyword>
<organism evidence="6 7">
    <name type="scientific">Runella rosea</name>
    <dbReference type="NCBI Taxonomy" id="2259595"/>
    <lineage>
        <taxon>Bacteria</taxon>
        <taxon>Pseudomonadati</taxon>
        <taxon>Bacteroidota</taxon>
        <taxon>Cytophagia</taxon>
        <taxon>Cytophagales</taxon>
        <taxon>Spirosomataceae</taxon>
        <taxon>Runella</taxon>
    </lineage>
</organism>
<protein>
    <recommendedName>
        <fullName evidence="2">histidine kinase</fullName>
        <ecNumber evidence="2">2.7.13.3</ecNumber>
    </recommendedName>
</protein>
<dbReference type="PANTHER" id="PTHR43065">
    <property type="entry name" value="SENSOR HISTIDINE KINASE"/>
    <property type="match status" value="1"/>
</dbReference>
<dbReference type="AlphaFoldDB" id="A0A344TST6"/>
<dbReference type="InterPro" id="IPR003594">
    <property type="entry name" value="HATPase_dom"/>
</dbReference>
<dbReference type="OrthoDB" id="9806995at2"/>
<dbReference type="PRINTS" id="PR00344">
    <property type="entry name" value="BCTRLSENSOR"/>
</dbReference>
<gene>
    <name evidence="6" type="ORF">DR864_23470</name>
</gene>
<dbReference type="Gene3D" id="1.10.287.130">
    <property type="match status" value="1"/>
</dbReference>
<dbReference type="PROSITE" id="PS50109">
    <property type="entry name" value="HIS_KIN"/>
    <property type="match status" value="1"/>
</dbReference>
<dbReference type="InterPro" id="IPR036097">
    <property type="entry name" value="HisK_dim/P_sf"/>
</dbReference>
<dbReference type="KEGG" id="run:DR864_23470"/>